<dbReference type="Pfam" id="PF02899">
    <property type="entry name" value="Phage_int_SAM_1"/>
    <property type="match status" value="1"/>
</dbReference>
<evidence type="ECO:0000256" key="5">
    <source>
        <dbReference type="SAM" id="MobiDB-lite"/>
    </source>
</evidence>
<dbReference type="InterPro" id="IPR004107">
    <property type="entry name" value="Integrase_SAM-like_N"/>
</dbReference>
<feature type="domain" description="Tyr recombinase" evidence="6">
    <location>
        <begin position="115"/>
        <end position="331"/>
    </location>
</feature>
<keyword evidence="1" id="KW-0229">DNA integration</keyword>
<proteinExistence type="predicted"/>
<dbReference type="Gene3D" id="1.10.443.10">
    <property type="entry name" value="Intergrase catalytic core"/>
    <property type="match status" value="1"/>
</dbReference>
<evidence type="ECO:0000259" key="7">
    <source>
        <dbReference type="PROSITE" id="PS51900"/>
    </source>
</evidence>
<dbReference type="SUPFAM" id="SSF56349">
    <property type="entry name" value="DNA breaking-rejoining enzymes"/>
    <property type="match status" value="1"/>
</dbReference>
<dbReference type="EMBL" id="FOCX01000038">
    <property type="protein sequence ID" value="SEP15115.1"/>
    <property type="molecule type" value="Genomic_DNA"/>
</dbReference>
<protein>
    <submittedName>
        <fullName evidence="8">Site-specific recombinase XerD</fullName>
    </submittedName>
</protein>
<dbReference type="InterPro" id="IPR050090">
    <property type="entry name" value="Tyrosine_recombinase_XerCD"/>
</dbReference>
<keyword evidence="3" id="KW-0233">DNA recombination</keyword>
<dbReference type="PROSITE" id="PS51900">
    <property type="entry name" value="CB"/>
    <property type="match status" value="1"/>
</dbReference>
<dbReference type="GO" id="GO:0006310">
    <property type="term" value="P:DNA recombination"/>
    <property type="evidence" value="ECO:0007669"/>
    <property type="project" value="UniProtKB-KW"/>
</dbReference>
<evidence type="ECO:0000313" key="8">
    <source>
        <dbReference type="EMBL" id="SEP15115.1"/>
    </source>
</evidence>
<dbReference type="GO" id="GO:0015074">
    <property type="term" value="P:DNA integration"/>
    <property type="evidence" value="ECO:0007669"/>
    <property type="project" value="UniProtKB-KW"/>
</dbReference>
<dbReference type="AlphaFoldDB" id="A0A1H8VI73"/>
<feature type="region of interest" description="Disordered" evidence="5">
    <location>
        <begin position="315"/>
        <end position="334"/>
    </location>
</feature>
<dbReference type="Proteomes" id="UP000198775">
    <property type="component" value="Unassembled WGS sequence"/>
</dbReference>
<dbReference type="PANTHER" id="PTHR30349">
    <property type="entry name" value="PHAGE INTEGRASE-RELATED"/>
    <property type="match status" value="1"/>
</dbReference>
<dbReference type="RefSeq" id="WP_092664073.1">
    <property type="nucleotide sequence ID" value="NZ_FOCX01000038.1"/>
</dbReference>
<dbReference type="InterPro" id="IPR002104">
    <property type="entry name" value="Integrase_catalytic"/>
</dbReference>
<dbReference type="InterPro" id="IPR010998">
    <property type="entry name" value="Integrase_recombinase_N"/>
</dbReference>
<evidence type="ECO:0000313" key="9">
    <source>
        <dbReference type="Proteomes" id="UP000198775"/>
    </source>
</evidence>
<feature type="domain" description="Core-binding (CB)" evidence="7">
    <location>
        <begin position="6"/>
        <end position="91"/>
    </location>
</feature>
<organism evidence="8 9">
    <name type="scientific">Halorientalis persicus</name>
    <dbReference type="NCBI Taxonomy" id="1367881"/>
    <lineage>
        <taxon>Archaea</taxon>
        <taxon>Methanobacteriati</taxon>
        <taxon>Methanobacteriota</taxon>
        <taxon>Stenosarchaea group</taxon>
        <taxon>Halobacteria</taxon>
        <taxon>Halobacteriales</taxon>
        <taxon>Haloarculaceae</taxon>
        <taxon>Halorientalis</taxon>
    </lineage>
</organism>
<evidence type="ECO:0000256" key="1">
    <source>
        <dbReference type="ARBA" id="ARBA00022908"/>
    </source>
</evidence>
<evidence type="ECO:0000256" key="2">
    <source>
        <dbReference type="ARBA" id="ARBA00023125"/>
    </source>
</evidence>
<dbReference type="Gene3D" id="1.10.150.130">
    <property type="match status" value="1"/>
</dbReference>
<keyword evidence="2 4" id="KW-0238">DNA-binding</keyword>
<evidence type="ECO:0000256" key="4">
    <source>
        <dbReference type="PROSITE-ProRule" id="PRU01248"/>
    </source>
</evidence>
<sequence>MSLEPIDPETALELYLANRETEISQATYYSHNSRLGHFVHWCDEQEIRNLNELTGRQLQHYRLWRRNDGDLSPVTEKTQMDTLRVFIRWLESIDGVPEDLSTKVLSPEITPSQNARDVMLDHEQATAILTHLEKYEYASLEHLTVALLWHTMMRIGCAHALDVEDYHSNEQYLEIHHRPETETPIKNQQDGERLVALSPSVCELINDWLNNKRPFVTDKYGREPLLTTEQGRASISALRSYVYCWSRPCWYGQPCPHDRDPKQCDAIRRDNASKCPSSISPHAIRRGSITHSLGKDMPEKVVSDRANVSQAVIDQHYDQRTERERMEQRREFLE</sequence>
<dbReference type="PROSITE" id="PS51898">
    <property type="entry name" value="TYR_RECOMBINASE"/>
    <property type="match status" value="1"/>
</dbReference>
<dbReference type="InterPro" id="IPR013762">
    <property type="entry name" value="Integrase-like_cat_sf"/>
</dbReference>
<reference evidence="9" key="1">
    <citation type="submission" date="2016-10" db="EMBL/GenBank/DDBJ databases">
        <authorList>
            <person name="Varghese N."/>
            <person name="Submissions S."/>
        </authorList>
    </citation>
    <scope>NUCLEOTIDE SEQUENCE [LARGE SCALE GENOMIC DNA]</scope>
    <source>
        <strain evidence="9">IBRC-M 10043</strain>
    </source>
</reference>
<name>A0A1H8VI73_9EURY</name>
<dbReference type="CDD" id="cd00397">
    <property type="entry name" value="DNA_BRE_C"/>
    <property type="match status" value="1"/>
</dbReference>
<keyword evidence="9" id="KW-1185">Reference proteome</keyword>
<dbReference type="PANTHER" id="PTHR30349:SF41">
    <property type="entry name" value="INTEGRASE_RECOMBINASE PROTEIN MJ0367-RELATED"/>
    <property type="match status" value="1"/>
</dbReference>
<gene>
    <name evidence="8" type="ORF">SAMN05216388_10389</name>
</gene>
<evidence type="ECO:0000259" key="6">
    <source>
        <dbReference type="PROSITE" id="PS51898"/>
    </source>
</evidence>
<dbReference type="GO" id="GO:0003677">
    <property type="term" value="F:DNA binding"/>
    <property type="evidence" value="ECO:0007669"/>
    <property type="project" value="UniProtKB-UniRule"/>
</dbReference>
<dbReference type="OrthoDB" id="198497at2157"/>
<dbReference type="Pfam" id="PF00589">
    <property type="entry name" value="Phage_integrase"/>
    <property type="match status" value="1"/>
</dbReference>
<accession>A0A1H8VI73</accession>
<dbReference type="InterPro" id="IPR044068">
    <property type="entry name" value="CB"/>
</dbReference>
<evidence type="ECO:0000256" key="3">
    <source>
        <dbReference type="ARBA" id="ARBA00023172"/>
    </source>
</evidence>
<dbReference type="InterPro" id="IPR011010">
    <property type="entry name" value="DNA_brk_join_enz"/>
</dbReference>